<gene>
    <name evidence="1" type="ORF">QTA56_02725</name>
</gene>
<dbReference type="Proteomes" id="UP001168524">
    <property type="component" value="Unassembled WGS sequence"/>
</dbReference>
<comment type="caution">
    <text evidence="1">The sequence shown here is derived from an EMBL/GenBank/DDBJ whole genome shotgun (WGS) entry which is preliminary data.</text>
</comment>
<reference evidence="1" key="1">
    <citation type="submission" date="2023-06" db="EMBL/GenBank/DDBJ databases">
        <title>Two novel species of Acinetobacter isolated from motorbike repairing workshop in Vietnam.</title>
        <authorList>
            <person name="Le N.T.T."/>
        </authorList>
    </citation>
    <scope>NUCLEOTIDE SEQUENCE</scope>
    <source>
        <strain evidence="1">VNH17</strain>
    </source>
</reference>
<dbReference type="EMBL" id="JAUDZE010000001">
    <property type="protein sequence ID" value="MDN0013153.1"/>
    <property type="molecule type" value="Genomic_DNA"/>
</dbReference>
<keyword evidence="2" id="KW-1185">Reference proteome</keyword>
<proteinExistence type="predicted"/>
<organism evidence="1 2">
    <name type="scientific">Acinetobacter thutiue</name>
    <dbReference type="NCBI Taxonomy" id="2998078"/>
    <lineage>
        <taxon>Bacteria</taxon>
        <taxon>Pseudomonadati</taxon>
        <taxon>Pseudomonadota</taxon>
        <taxon>Gammaproteobacteria</taxon>
        <taxon>Moraxellales</taxon>
        <taxon>Moraxellaceae</taxon>
        <taxon>Acinetobacter</taxon>
    </lineage>
</organism>
<evidence type="ECO:0000313" key="1">
    <source>
        <dbReference type="EMBL" id="MDN0013153.1"/>
    </source>
</evidence>
<protein>
    <submittedName>
        <fullName evidence="1">Uncharacterized protein</fullName>
    </submittedName>
</protein>
<name>A0ABT7WKE6_9GAMM</name>
<accession>A0ABT7WKE6</accession>
<evidence type="ECO:0000313" key="2">
    <source>
        <dbReference type="Proteomes" id="UP001168524"/>
    </source>
</evidence>
<dbReference type="RefSeq" id="WP_267979421.1">
    <property type="nucleotide sequence ID" value="NZ_JAPQKF010000001.1"/>
</dbReference>
<sequence length="62" mass="7406">MDWQNMTFSLDELEDIWETYQAYGSTNNSKVLAKIATEYTYCHLCNHLIPVADFQQHFDDHY</sequence>